<organism evidence="8">
    <name type="scientific">Raoultella planticola</name>
    <name type="common">Klebsiella planticola</name>
    <dbReference type="NCBI Taxonomy" id="575"/>
    <lineage>
        <taxon>Bacteria</taxon>
        <taxon>Pseudomonadati</taxon>
        <taxon>Pseudomonadota</taxon>
        <taxon>Gammaproteobacteria</taxon>
        <taxon>Enterobacterales</taxon>
        <taxon>Enterobacteriaceae</taxon>
        <taxon>Klebsiella/Raoultella group</taxon>
        <taxon>Raoultella</taxon>
    </lineage>
</organism>
<feature type="transmembrane region" description="Helical" evidence="7">
    <location>
        <begin position="413"/>
        <end position="434"/>
    </location>
</feature>
<sequence>MNNVALKEKTITSLIWNAIERFMVQGGQFVIKILIARQISPDDYGLVGIVAVFLVLSDVIINGGFSQALIQKKDRTSLDYSTVFYINTFVAILLYLALFFFSPLISDFYNDQRLTDIIRLISISIVIKSLSVVQLAKISIELNFKAKTIVNFWAVLISGFIAVYMAYNDWGVYALIYQTILYSIIVTVLMFFIAKWTPKLEFSMARAYSLFSFGSKIFLANLVGVISDNSYAILIGKLFSSKEVGFFTQGRNLPDLLSVNLFNILQGVLFPVMSSAQDDKERLLRIYKKSLNMTAFIVLPSMVGLVIIAEPFVRVFLTEKWLPSVFIIQWLALSRMIVPLGAINANLLNSIGRSDLYLKIDLIKLPLTILGLLISSPFGLQYMVISNFIVAIFYYFINAYYPGKIFNFGPISQLLNMFPIIVSTSVMFGATYFWSINNGLLDIIIKIVVGAIVYIISCFVLKVESVKEIWSYMLGKIKGKNRRSTCG</sequence>
<feature type="transmembrane region" description="Helical" evidence="7">
    <location>
        <begin position="256"/>
        <end position="273"/>
    </location>
</feature>
<feature type="transmembrane region" description="Helical" evidence="7">
    <location>
        <begin position="173"/>
        <end position="196"/>
    </location>
</feature>
<feature type="transmembrane region" description="Helical" evidence="7">
    <location>
        <begin position="380"/>
        <end position="401"/>
    </location>
</feature>
<gene>
    <name evidence="8" type="primary">wzx</name>
</gene>
<comment type="similarity">
    <text evidence="2">Belongs to the polysaccharide synthase family.</text>
</comment>
<evidence type="ECO:0000313" key="8">
    <source>
        <dbReference type="EMBL" id="BAF47073.1"/>
    </source>
</evidence>
<dbReference type="PANTHER" id="PTHR30250">
    <property type="entry name" value="PST FAMILY PREDICTED COLANIC ACID TRANSPORTER"/>
    <property type="match status" value="1"/>
</dbReference>
<feature type="transmembrane region" description="Helical" evidence="7">
    <location>
        <begin position="440"/>
        <end position="461"/>
    </location>
</feature>
<keyword evidence="5 7" id="KW-1133">Transmembrane helix</keyword>
<evidence type="ECO:0000256" key="1">
    <source>
        <dbReference type="ARBA" id="ARBA00004651"/>
    </source>
</evidence>
<feature type="transmembrane region" description="Helical" evidence="7">
    <location>
        <begin position="356"/>
        <end position="374"/>
    </location>
</feature>
<dbReference type="GO" id="GO:0005886">
    <property type="term" value="C:plasma membrane"/>
    <property type="evidence" value="ECO:0007669"/>
    <property type="project" value="UniProtKB-SubCell"/>
</dbReference>
<evidence type="ECO:0000256" key="4">
    <source>
        <dbReference type="ARBA" id="ARBA00022692"/>
    </source>
</evidence>
<dbReference type="PANTHER" id="PTHR30250:SF10">
    <property type="entry name" value="LIPOPOLYSACCHARIDE BIOSYNTHESIS PROTEIN WZXC"/>
    <property type="match status" value="1"/>
</dbReference>
<evidence type="ECO:0000256" key="3">
    <source>
        <dbReference type="ARBA" id="ARBA00022475"/>
    </source>
</evidence>
<evidence type="ECO:0000256" key="5">
    <source>
        <dbReference type="ARBA" id="ARBA00022989"/>
    </source>
</evidence>
<dbReference type="InterPro" id="IPR050833">
    <property type="entry name" value="Poly_Biosynth_Transport"/>
</dbReference>
<name>A2V7Z3_RAOPL</name>
<proteinExistence type="inferred from homology"/>
<protein>
    <submittedName>
        <fullName evidence="8">Flippase</fullName>
    </submittedName>
</protein>
<comment type="subcellular location">
    <subcellularLocation>
        <location evidence="1">Cell membrane</location>
        <topology evidence="1">Multi-pass membrane protein</topology>
    </subcellularLocation>
</comment>
<dbReference type="AlphaFoldDB" id="A2V7Z3"/>
<feature type="transmembrane region" description="Helical" evidence="7">
    <location>
        <begin position="294"/>
        <end position="313"/>
    </location>
</feature>
<reference evidence="8" key="2">
    <citation type="submission" date="2007-01" db="EMBL/GenBank/DDBJ databases">
        <title>Nucleotide sequences of wzx in Klebsiella pneumoniae serotype K57 cps gene cluster, Statens Serum Institut (Denmark) serotype K57 reference strain.</title>
        <authorList>
            <person name="Fang C.T."/>
            <person name="Lai S.Y."/>
            <person name="Yi W.C."/>
        </authorList>
    </citation>
    <scope>NUCLEOTIDE SEQUENCE</scope>
    <source>
        <strain evidence="8">4425/51</strain>
    </source>
</reference>
<keyword evidence="3" id="KW-1003">Cell membrane</keyword>
<feature type="transmembrane region" description="Helical" evidence="7">
    <location>
        <begin position="82"/>
        <end position="105"/>
    </location>
</feature>
<reference evidence="8" key="1">
    <citation type="journal article" date="2007" name="Clin. Infect. Dis.">
        <title>Klebsiella pneumoniae genotype K1: an emerging pathogen that causes septic ocular or central nervous system complications from pyogenic liver abscess.</title>
        <authorList>
            <person name="Fang C.T."/>
            <person name="Lai S.Y."/>
            <person name="Yi W.C."/>
            <person name="Hsueh P.R."/>
            <person name="Liu K.L."/>
            <person name="Chang S.C."/>
        </authorList>
    </citation>
    <scope>NUCLEOTIDE SEQUENCE</scope>
    <source>
        <strain evidence="8">4425/51</strain>
    </source>
</reference>
<feature type="transmembrane region" description="Helical" evidence="7">
    <location>
        <begin position="325"/>
        <end position="344"/>
    </location>
</feature>
<accession>A2V7Z3</accession>
<dbReference type="Pfam" id="PF13440">
    <property type="entry name" value="Polysacc_synt_3"/>
    <property type="match status" value="1"/>
</dbReference>
<feature type="transmembrane region" description="Helical" evidence="7">
    <location>
        <begin position="148"/>
        <end position="167"/>
    </location>
</feature>
<evidence type="ECO:0000256" key="2">
    <source>
        <dbReference type="ARBA" id="ARBA00007430"/>
    </source>
</evidence>
<evidence type="ECO:0000256" key="7">
    <source>
        <dbReference type="SAM" id="Phobius"/>
    </source>
</evidence>
<feature type="transmembrane region" description="Helical" evidence="7">
    <location>
        <begin position="117"/>
        <end position="136"/>
    </location>
</feature>
<feature type="transmembrane region" description="Helical" evidence="7">
    <location>
        <begin position="44"/>
        <end position="70"/>
    </location>
</feature>
<keyword evidence="6 7" id="KW-0472">Membrane</keyword>
<dbReference type="CDD" id="cd13127">
    <property type="entry name" value="MATE_tuaB_like"/>
    <property type="match status" value="1"/>
</dbReference>
<dbReference type="EMBL" id="AB289651">
    <property type="protein sequence ID" value="BAF47073.1"/>
    <property type="molecule type" value="Genomic_DNA"/>
</dbReference>
<keyword evidence="4 7" id="KW-0812">Transmembrane</keyword>
<evidence type="ECO:0000256" key="6">
    <source>
        <dbReference type="ARBA" id="ARBA00023136"/>
    </source>
</evidence>